<evidence type="ECO:0000313" key="9">
    <source>
        <dbReference type="EMBL" id="KAF1970263.1"/>
    </source>
</evidence>
<keyword evidence="10" id="KW-1185">Reference proteome</keyword>
<evidence type="ECO:0000256" key="2">
    <source>
        <dbReference type="ARBA" id="ARBA00022559"/>
    </source>
</evidence>
<dbReference type="GO" id="GO:0046872">
    <property type="term" value="F:metal ion binding"/>
    <property type="evidence" value="ECO:0007669"/>
    <property type="project" value="UniProtKB-KW"/>
</dbReference>
<keyword evidence="2 9" id="KW-0575">Peroxidase</keyword>
<sequence length="309" mass="33934">MFSSMISKFFGRKIDAEEKQTTHTVEVNWDDWSPPGENDGILPHSLSYTAATPYFRSPCPALNSLANHSILPHNGKAITKSMAIAALTQALHLDPKIASIFAAGGVAANPDHDAHSFDLNHVSKHGYIEHDVSLSRDDAAFHAGPEKFSPEAWETVLEVYRTAHGGAKKGDEEIVTDWASAGRARWTRVQSSKEKHEREGKGWTYGVKEAIMSYGETSLYLNLLGKDGVAPLRWVRVFFEEERLPYKEGWRPPVKLDQADLNHGFAEMMKSGEHGVEEAKWVGLGTLAALKAAILGLGASFIKTPSALS</sequence>
<comment type="cofactor">
    <cofactor evidence="1">
        <name>heme b</name>
        <dbReference type="ChEBI" id="CHEBI:60344"/>
    </cofactor>
</comment>
<evidence type="ECO:0000256" key="4">
    <source>
        <dbReference type="ARBA" id="ARBA00022723"/>
    </source>
</evidence>
<dbReference type="AlphaFoldDB" id="A0A6A5UYM1"/>
<dbReference type="Proteomes" id="UP000800036">
    <property type="component" value="Unassembled WGS sequence"/>
</dbReference>
<gene>
    <name evidence="9" type="ORF">BU23DRAFT_601006</name>
</gene>
<dbReference type="EMBL" id="ML976702">
    <property type="protein sequence ID" value="KAF1970263.1"/>
    <property type="molecule type" value="Genomic_DNA"/>
</dbReference>
<keyword evidence="6" id="KW-0408">Iron</keyword>
<organism evidence="9 10">
    <name type="scientific">Bimuria novae-zelandiae CBS 107.79</name>
    <dbReference type="NCBI Taxonomy" id="1447943"/>
    <lineage>
        <taxon>Eukaryota</taxon>
        <taxon>Fungi</taxon>
        <taxon>Dikarya</taxon>
        <taxon>Ascomycota</taxon>
        <taxon>Pezizomycotina</taxon>
        <taxon>Dothideomycetes</taxon>
        <taxon>Pleosporomycetidae</taxon>
        <taxon>Pleosporales</taxon>
        <taxon>Massarineae</taxon>
        <taxon>Didymosphaeriaceae</taxon>
        <taxon>Bimuria</taxon>
    </lineage>
</organism>
<reference evidence="9" key="1">
    <citation type="journal article" date="2020" name="Stud. Mycol.">
        <title>101 Dothideomycetes genomes: a test case for predicting lifestyles and emergence of pathogens.</title>
        <authorList>
            <person name="Haridas S."/>
            <person name="Albert R."/>
            <person name="Binder M."/>
            <person name="Bloem J."/>
            <person name="Labutti K."/>
            <person name="Salamov A."/>
            <person name="Andreopoulos B."/>
            <person name="Baker S."/>
            <person name="Barry K."/>
            <person name="Bills G."/>
            <person name="Bluhm B."/>
            <person name="Cannon C."/>
            <person name="Castanera R."/>
            <person name="Culley D."/>
            <person name="Daum C."/>
            <person name="Ezra D."/>
            <person name="Gonzalez J."/>
            <person name="Henrissat B."/>
            <person name="Kuo A."/>
            <person name="Liang C."/>
            <person name="Lipzen A."/>
            <person name="Lutzoni F."/>
            <person name="Magnuson J."/>
            <person name="Mondo S."/>
            <person name="Nolan M."/>
            <person name="Ohm R."/>
            <person name="Pangilinan J."/>
            <person name="Park H.-J."/>
            <person name="Ramirez L."/>
            <person name="Alfaro M."/>
            <person name="Sun H."/>
            <person name="Tritt A."/>
            <person name="Yoshinaga Y."/>
            <person name="Zwiers L.-H."/>
            <person name="Turgeon B."/>
            <person name="Goodwin S."/>
            <person name="Spatafora J."/>
            <person name="Crous P."/>
            <person name="Grigoriev I."/>
        </authorList>
    </citation>
    <scope>NUCLEOTIDE SEQUENCE</scope>
    <source>
        <strain evidence="9">CBS 107.79</strain>
    </source>
</reference>
<evidence type="ECO:0000256" key="6">
    <source>
        <dbReference type="ARBA" id="ARBA00023004"/>
    </source>
</evidence>
<evidence type="ECO:0000256" key="7">
    <source>
        <dbReference type="ARBA" id="ARBA00025795"/>
    </source>
</evidence>
<evidence type="ECO:0000256" key="1">
    <source>
        <dbReference type="ARBA" id="ARBA00001970"/>
    </source>
</evidence>
<dbReference type="PROSITE" id="PS51405">
    <property type="entry name" value="HEME_HALOPEROXIDASE"/>
    <property type="match status" value="1"/>
</dbReference>
<dbReference type="OrthoDB" id="407298at2759"/>
<dbReference type="GO" id="GO:0004601">
    <property type="term" value="F:peroxidase activity"/>
    <property type="evidence" value="ECO:0007669"/>
    <property type="project" value="UniProtKB-KW"/>
</dbReference>
<comment type="similarity">
    <text evidence="7">Belongs to the chloroperoxidase family.</text>
</comment>
<evidence type="ECO:0000259" key="8">
    <source>
        <dbReference type="PROSITE" id="PS51405"/>
    </source>
</evidence>
<dbReference type="InterPro" id="IPR000028">
    <property type="entry name" value="Chloroperoxidase"/>
</dbReference>
<dbReference type="PANTHER" id="PTHR33577">
    <property type="entry name" value="STERIGMATOCYSTIN BIOSYNTHESIS PEROXIDASE STCC-RELATED"/>
    <property type="match status" value="1"/>
</dbReference>
<evidence type="ECO:0000313" key="10">
    <source>
        <dbReference type="Proteomes" id="UP000800036"/>
    </source>
</evidence>
<feature type="domain" description="Heme haloperoxidase family profile" evidence="8">
    <location>
        <begin position="28"/>
        <end position="267"/>
    </location>
</feature>
<name>A0A6A5UYM1_9PLEO</name>
<keyword evidence="4" id="KW-0479">Metal-binding</keyword>
<dbReference type="Gene3D" id="1.10.489.10">
    <property type="entry name" value="Chloroperoxidase-like"/>
    <property type="match status" value="1"/>
</dbReference>
<keyword evidence="3" id="KW-0349">Heme</keyword>
<dbReference type="PANTHER" id="PTHR33577:SF9">
    <property type="entry name" value="PEROXIDASE STCC"/>
    <property type="match status" value="1"/>
</dbReference>
<dbReference type="Pfam" id="PF01328">
    <property type="entry name" value="Peroxidase_2"/>
    <property type="match status" value="1"/>
</dbReference>
<dbReference type="InterPro" id="IPR036851">
    <property type="entry name" value="Chloroperoxidase-like_sf"/>
</dbReference>
<proteinExistence type="inferred from homology"/>
<evidence type="ECO:0000256" key="5">
    <source>
        <dbReference type="ARBA" id="ARBA00023002"/>
    </source>
</evidence>
<accession>A0A6A5UYM1</accession>
<evidence type="ECO:0000256" key="3">
    <source>
        <dbReference type="ARBA" id="ARBA00022617"/>
    </source>
</evidence>
<dbReference type="SUPFAM" id="SSF47571">
    <property type="entry name" value="Cloroperoxidase"/>
    <property type="match status" value="1"/>
</dbReference>
<protein>
    <submittedName>
        <fullName evidence="9">Cloroperoxidase</fullName>
    </submittedName>
</protein>
<keyword evidence="5" id="KW-0560">Oxidoreductase</keyword>